<evidence type="ECO:0000256" key="5">
    <source>
        <dbReference type="ARBA" id="ARBA00023163"/>
    </source>
</evidence>
<accession>A0AAW6RP67</accession>
<evidence type="ECO:0000256" key="3">
    <source>
        <dbReference type="ARBA" id="ARBA00022884"/>
    </source>
</evidence>
<comment type="function">
    <text evidence="6">Involved in transcription antitermination. Required for transcription of ribosomal RNA (rRNA) genes. Binds specifically to the boxA antiterminator sequence of the ribosomal RNA (rrn) operons.</text>
</comment>
<evidence type="ECO:0000259" key="8">
    <source>
        <dbReference type="Pfam" id="PF01029"/>
    </source>
</evidence>
<gene>
    <name evidence="6 9" type="primary">nusB</name>
    <name evidence="9" type="ORF">QB898_10965</name>
</gene>
<keyword evidence="2 6" id="KW-0889">Transcription antitermination</keyword>
<feature type="compositionally biased region" description="Gly residues" evidence="7">
    <location>
        <begin position="1"/>
        <end position="15"/>
    </location>
</feature>
<dbReference type="GO" id="GO:0005829">
    <property type="term" value="C:cytosol"/>
    <property type="evidence" value="ECO:0007669"/>
    <property type="project" value="TreeGrafter"/>
</dbReference>
<keyword evidence="5 6" id="KW-0804">Transcription</keyword>
<comment type="similarity">
    <text evidence="1 6">Belongs to the NusB family.</text>
</comment>
<sequence length="211" mass="22707">MSGGFGMNGGNGASGAGEVFIPGLGPQPDPATDAGDTPKARRTARPPKLTGGTRKSSIKSARSRAREFALQGLYQFLVGKGEASAIDAFTRDLSGFHKCDSAHYDALLHGCIEQSQELDALIEPQLDRRLAELSPIEHACMWMGAFEFLRCPDVPWRVVLNEYIELAKDFGGTDGHKYVNAVLNGMAPRLRPHEVQADRAAGKASKGESRP</sequence>
<dbReference type="RefSeq" id="WP_279524983.1">
    <property type="nucleotide sequence ID" value="NZ_JARVII010000027.1"/>
</dbReference>
<evidence type="ECO:0000256" key="4">
    <source>
        <dbReference type="ARBA" id="ARBA00023015"/>
    </source>
</evidence>
<dbReference type="EMBL" id="JARVII010000027">
    <property type="protein sequence ID" value="MDG9700221.1"/>
    <property type="molecule type" value="Genomic_DNA"/>
</dbReference>
<dbReference type="InterPro" id="IPR011605">
    <property type="entry name" value="NusB_fam"/>
</dbReference>
<reference evidence="9 10" key="1">
    <citation type="submission" date="2023-04" db="EMBL/GenBank/DDBJ databases">
        <title>Ottowia paracancer sp. nov., isolated from human stomach.</title>
        <authorList>
            <person name="Song Y."/>
        </authorList>
    </citation>
    <scope>NUCLEOTIDE SEQUENCE [LARGE SCALE GENOMIC DNA]</scope>
    <source>
        <strain evidence="9 10">10c7w1</strain>
    </source>
</reference>
<feature type="domain" description="NusB/RsmB/TIM44" evidence="8">
    <location>
        <begin position="64"/>
        <end position="187"/>
    </location>
</feature>
<dbReference type="Proteomes" id="UP001237156">
    <property type="component" value="Unassembled WGS sequence"/>
</dbReference>
<comment type="caution">
    <text evidence="9">The sequence shown here is derived from an EMBL/GenBank/DDBJ whole genome shotgun (WGS) entry which is preliminary data.</text>
</comment>
<protein>
    <recommendedName>
        <fullName evidence="6">Transcription antitermination protein NusB</fullName>
    </recommendedName>
    <alternativeName>
        <fullName evidence="6">Antitermination factor NusB</fullName>
    </alternativeName>
</protein>
<dbReference type="AlphaFoldDB" id="A0AAW6RP67"/>
<name>A0AAW6RP67_9BURK</name>
<dbReference type="InterPro" id="IPR035926">
    <property type="entry name" value="NusB-like_sf"/>
</dbReference>
<keyword evidence="10" id="KW-1185">Reference proteome</keyword>
<evidence type="ECO:0000256" key="2">
    <source>
        <dbReference type="ARBA" id="ARBA00022814"/>
    </source>
</evidence>
<dbReference type="GO" id="GO:0031564">
    <property type="term" value="P:transcription antitermination"/>
    <property type="evidence" value="ECO:0007669"/>
    <property type="project" value="UniProtKB-KW"/>
</dbReference>
<evidence type="ECO:0000256" key="7">
    <source>
        <dbReference type="SAM" id="MobiDB-lite"/>
    </source>
</evidence>
<keyword evidence="3 6" id="KW-0694">RNA-binding</keyword>
<dbReference type="GO" id="GO:0003723">
    <property type="term" value="F:RNA binding"/>
    <property type="evidence" value="ECO:0007669"/>
    <property type="project" value="UniProtKB-UniRule"/>
</dbReference>
<dbReference type="HAMAP" id="MF_00073">
    <property type="entry name" value="NusB"/>
    <property type="match status" value="1"/>
</dbReference>
<organism evidence="9 10">
    <name type="scientific">Ottowia cancrivicina</name>
    <dbReference type="NCBI Taxonomy" id="3040346"/>
    <lineage>
        <taxon>Bacteria</taxon>
        <taxon>Pseudomonadati</taxon>
        <taxon>Pseudomonadota</taxon>
        <taxon>Betaproteobacteria</taxon>
        <taxon>Burkholderiales</taxon>
        <taxon>Comamonadaceae</taxon>
        <taxon>Ottowia</taxon>
    </lineage>
</organism>
<dbReference type="NCBIfam" id="TIGR01951">
    <property type="entry name" value="nusB"/>
    <property type="match status" value="1"/>
</dbReference>
<dbReference type="Gene3D" id="1.10.940.10">
    <property type="entry name" value="NusB-like"/>
    <property type="match status" value="1"/>
</dbReference>
<feature type="region of interest" description="Disordered" evidence="7">
    <location>
        <begin position="1"/>
        <end position="60"/>
    </location>
</feature>
<evidence type="ECO:0000313" key="10">
    <source>
        <dbReference type="Proteomes" id="UP001237156"/>
    </source>
</evidence>
<dbReference type="Pfam" id="PF01029">
    <property type="entry name" value="NusB"/>
    <property type="match status" value="1"/>
</dbReference>
<evidence type="ECO:0000256" key="1">
    <source>
        <dbReference type="ARBA" id="ARBA00005952"/>
    </source>
</evidence>
<keyword evidence="4 6" id="KW-0805">Transcription regulation</keyword>
<dbReference type="PANTHER" id="PTHR11078:SF3">
    <property type="entry name" value="ANTITERMINATION NUSB DOMAIN-CONTAINING PROTEIN"/>
    <property type="match status" value="1"/>
</dbReference>
<dbReference type="InterPro" id="IPR006027">
    <property type="entry name" value="NusB_RsmB_TIM44"/>
</dbReference>
<dbReference type="PANTHER" id="PTHR11078">
    <property type="entry name" value="N UTILIZATION SUBSTANCE PROTEIN B-RELATED"/>
    <property type="match status" value="1"/>
</dbReference>
<dbReference type="GO" id="GO:0006353">
    <property type="term" value="P:DNA-templated transcription termination"/>
    <property type="evidence" value="ECO:0007669"/>
    <property type="project" value="UniProtKB-UniRule"/>
</dbReference>
<proteinExistence type="inferred from homology"/>
<evidence type="ECO:0000313" key="9">
    <source>
        <dbReference type="EMBL" id="MDG9700221.1"/>
    </source>
</evidence>
<dbReference type="SUPFAM" id="SSF48013">
    <property type="entry name" value="NusB-like"/>
    <property type="match status" value="1"/>
</dbReference>
<evidence type="ECO:0000256" key="6">
    <source>
        <dbReference type="HAMAP-Rule" id="MF_00073"/>
    </source>
</evidence>